<proteinExistence type="predicted"/>
<gene>
    <name evidence="2" type="ORF">FOL47_004638</name>
</gene>
<reference evidence="2 3" key="1">
    <citation type="submission" date="2020-04" db="EMBL/GenBank/DDBJ databases">
        <title>Perkinsus chesapeaki whole genome sequence.</title>
        <authorList>
            <person name="Bogema D.R."/>
        </authorList>
    </citation>
    <scope>NUCLEOTIDE SEQUENCE [LARGE SCALE GENOMIC DNA]</scope>
    <source>
        <strain evidence="2">ATCC PRA-425</strain>
    </source>
</reference>
<comment type="caution">
    <text evidence="2">The sequence shown here is derived from an EMBL/GenBank/DDBJ whole genome shotgun (WGS) entry which is preliminary data.</text>
</comment>
<sequence>MGEPSTSANETAQAGAPPSGCETPNSPKHKLINRAQPTHPYKKPEGNCRETVDDEMKDCACPSGSVPVWTLTKRYGYYYVDKLICSPKYTAERGCPPAKGGFWLEPFPDKYGRCLLSCSKFLAWCPSSSRCTDVGDAKVCLYSK</sequence>
<feature type="region of interest" description="Disordered" evidence="1">
    <location>
        <begin position="1"/>
        <end position="49"/>
    </location>
</feature>
<dbReference type="Proteomes" id="UP000591131">
    <property type="component" value="Unassembled WGS sequence"/>
</dbReference>
<protein>
    <submittedName>
        <fullName evidence="2">Uncharacterized protein</fullName>
    </submittedName>
</protein>
<accession>A0A7J6M2R5</accession>
<dbReference type="OrthoDB" id="10270056at2759"/>
<feature type="compositionally biased region" description="Polar residues" evidence="1">
    <location>
        <begin position="1"/>
        <end position="12"/>
    </location>
</feature>
<evidence type="ECO:0000256" key="1">
    <source>
        <dbReference type="SAM" id="MobiDB-lite"/>
    </source>
</evidence>
<evidence type="ECO:0000313" key="3">
    <source>
        <dbReference type="Proteomes" id="UP000591131"/>
    </source>
</evidence>
<dbReference type="AlphaFoldDB" id="A0A7J6M2R5"/>
<organism evidence="2 3">
    <name type="scientific">Perkinsus chesapeaki</name>
    <name type="common">Clam parasite</name>
    <name type="synonym">Perkinsus andrewsi</name>
    <dbReference type="NCBI Taxonomy" id="330153"/>
    <lineage>
        <taxon>Eukaryota</taxon>
        <taxon>Sar</taxon>
        <taxon>Alveolata</taxon>
        <taxon>Perkinsozoa</taxon>
        <taxon>Perkinsea</taxon>
        <taxon>Perkinsida</taxon>
        <taxon>Perkinsidae</taxon>
        <taxon>Perkinsus</taxon>
    </lineage>
</organism>
<keyword evidence="3" id="KW-1185">Reference proteome</keyword>
<evidence type="ECO:0000313" key="2">
    <source>
        <dbReference type="EMBL" id="KAF4665371.1"/>
    </source>
</evidence>
<dbReference type="EMBL" id="JAAPAO010000263">
    <property type="protein sequence ID" value="KAF4665371.1"/>
    <property type="molecule type" value="Genomic_DNA"/>
</dbReference>
<name>A0A7J6M2R5_PERCH</name>